<evidence type="ECO:0008006" key="4">
    <source>
        <dbReference type="Google" id="ProtNLM"/>
    </source>
</evidence>
<keyword evidence="1" id="KW-1133">Transmembrane helix</keyword>
<feature type="transmembrane region" description="Helical" evidence="1">
    <location>
        <begin position="14"/>
        <end position="33"/>
    </location>
</feature>
<dbReference type="RefSeq" id="WP_128219271.1">
    <property type="nucleotide sequence ID" value="NZ_CP034929.1"/>
</dbReference>
<evidence type="ECO:0000256" key="1">
    <source>
        <dbReference type="SAM" id="Phobius"/>
    </source>
</evidence>
<dbReference type="EMBL" id="JBHSQI010000007">
    <property type="protein sequence ID" value="MFC6154574.1"/>
    <property type="molecule type" value="Genomic_DNA"/>
</dbReference>
<dbReference type="Proteomes" id="UP001596098">
    <property type="component" value="Unassembled WGS sequence"/>
</dbReference>
<comment type="caution">
    <text evidence="2">The sequence shown here is derived from an EMBL/GenBank/DDBJ whole genome shotgun (WGS) entry which is preliminary data.</text>
</comment>
<accession>A0ABW1R113</accession>
<evidence type="ECO:0000313" key="2">
    <source>
        <dbReference type="EMBL" id="MFC6154574.1"/>
    </source>
</evidence>
<keyword evidence="1" id="KW-0472">Membrane</keyword>
<reference evidence="3" key="1">
    <citation type="journal article" date="2019" name="Int. J. Syst. Evol. Microbiol.">
        <title>The Global Catalogue of Microorganisms (GCM) 10K type strain sequencing project: providing services to taxonomists for standard genome sequencing and annotation.</title>
        <authorList>
            <consortium name="The Broad Institute Genomics Platform"/>
            <consortium name="The Broad Institute Genome Sequencing Center for Infectious Disease"/>
            <person name="Wu L."/>
            <person name="Ma J."/>
        </authorList>
    </citation>
    <scope>NUCLEOTIDE SEQUENCE [LARGE SCALE GENOMIC DNA]</scope>
    <source>
        <strain evidence="3">DFY28</strain>
    </source>
</reference>
<organism evidence="2 3">
    <name type="scientific">Nocardioides yefusunii</name>
    <dbReference type="NCBI Taxonomy" id="2500546"/>
    <lineage>
        <taxon>Bacteria</taxon>
        <taxon>Bacillati</taxon>
        <taxon>Actinomycetota</taxon>
        <taxon>Actinomycetes</taxon>
        <taxon>Propionibacteriales</taxon>
        <taxon>Nocardioidaceae</taxon>
        <taxon>Nocardioides</taxon>
    </lineage>
</organism>
<protein>
    <recommendedName>
        <fullName evidence="4">DUF4232 domain-containing protein</fullName>
    </recommendedName>
</protein>
<gene>
    <name evidence="2" type="ORF">ACFPWU_12965</name>
</gene>
<keyword evidence="3" id="KW-1185">Reference proteome</keyword>
<sequence>MTQHTGGSPRRRRAWGFAVIGAAVIGGVVLLALPDGPARACTMIGSSSALTVALPTDVVDGVETLDVELCQDGECRSSRRQPVIVDAAHDWDLTVLAESGSLPADVDPEKLTTLVGDYNNLVHLPLHPRADLGDAWTAAPGTTVTVVGTAADGSQVFKHSEVFALMQDYPNGPDCDAGTNWLQHTVEVPNPAVRPA</sequence>
<proteinExistence type="predicted"/>
<evidence type="ECO:0000313" key="3">
    <source>
        <dbReference type="Proteomes" id="UP001596098"/>
    </source>
</evidence>
<keyword evidence="1" id="KW-0812">Transmembrane</keyword>
<name>A0ABW1R113_9ACTN</name>